<protein>
    <submittedName>
        <fullName evidence="2">Uncharacterized protein</fullName>
    </submittedName>
</protein>
<feature type="compositionally biased region" description="Polar residues" evidence="1">
    <location>
        <begin position="20"/>
        <end position="34"/>
    </location>
</feature>
<sequence>MSKKKGTNKKRKKNRCEEINYQNATKDLNNNNQENFKDTKSDDSLNNDKENLNQQNNNNESQENLDNEKNEENSQNDNQNNNNFDFSNISDADLFSLYLLSLQYMANIISIISEGIFLDATIQGFRLILERYNGNNGTNNNADQNNANNAQNPQNDPDLLGIECTYGFFTSKLIFTYVAFSRYEDLLRRKSEGTINYSLQPNEDINTSNILGILALCYSLKGAYGLAKRNKEQPIFGL</sequence>
<name>A0A2S7FF83_CLOBU</name>
<feature type="compositionally biased region" description="Basic and acidic residues" evidence="1">
    <location>
        <begin position="35"/>
        <end position="51"/>
    </location>
</feature>
<evidence type="ECO:0000313" key="2">
    <source>
        <dbReference type="EMBL" id="PPV17851.1"/>
    </source>
</evidence>
<dbReference type="RefSeq" id="WP_104675514.1">
    <property type="nucleotide sequence ID" value="NZ_LRDH01000001.1"/>
</dbReference>
<reference evidence="2 3" key="1">
    <citation type="submission" date="2016-01" db="EMBL/GenBank/DDBJ databases">
        <title>Characterization of the Clostridium difficile lineages that are prevalent in Hong Kong and China.</title>
        <authorList>
            <person name="Kwok J.S.-L."/>
            <person name="Lam W.-Y."/>
            <person name="Ip M."/>
            <person name="Chan T.-F."/>
            <person name="Hawkey P.M."/>
            <person name="Tsui S.K.-W."/>
        </authorList>
    </citation>
    <scope>NUCLEOTIDE SEQUENCE [LARGE SCALE GENOMIC DNA]</scope>
    <source>
        <strain evidence="2 3">300064</strain>
    </source>
</reference>
<dbReference type="EMBL" id="LRDH01000001">
    <property type="protein sequence ID" value="PPV17851.1"/>
    <property type="molecule type" value="Genomic_DNA"/>
</dbReference>
<feature type="compositionally biased region" description="Low complexity" evidence="1">
    <location>
        <begin position="73"/>
        <end position="84"/>
    </location>
</feature>
<proteinExistence type="predicted"/>
<evidence type="ECO:0000313" key="3">
    <source>
        <dbReference type="Proteomes" id="UP000238081"/>
    </source>
</evidence>
<dbReference type="AlphaFoldDB" id="A0A2S7FF83"/>
<accession>A0A2S7FF83</accession>
<comment type="caution">
    <text evidence="2">The sequence shown here is derived from an EMBL/GenBank/DDBJ whole genome shotgun (WGS) entry which is preliminary data.</text>
</comment>
<evidence type="ECO:0000256" key="1">
    <source>
        <dbReference type="SAM" id="MobiDB-lite"/>
    </source>
</evidence>
<gene>
    <name evidence="2" type="ORF">AWN73_00105</name>
</gene>
<feature type="region of interest" description="Disordered" evidence="1">
    <location>
        <begin position="1"/>
        <end position="84"/>
    </location>
</feature>
<dbReference type="Proteomes" id="UP000238081">
    <property type="component" value="Unassembled WGS sequence"/>
</dbReference>
<feature type="compositionally biased region" description="Basic residues" evidence="1">
    <location>
        <begin position="1"/>
        <end position="14"/>
    </location>
</feature>
<organism evidence="2 3">
    <name type="scientific">Clostridium butyricum</name>
    <dbReference type="NCBI Taxonomy" id="1492"/>
    <lineage>
        <taxon>Bacteria</taxon>
        <taxon>Bacillati</taxon>
        <taxon>Bacillota</taxon>
        <taxon>Clostridia</taxon>
        <taxon>Eubacteriales</taxon>
        <taxon>Clostridiaceae</taxon>
        <taxon>Clostridium</taxon>
    </lineage>
</organism>
<feature type="compositionally biased region" description="Low complexity" evidence="1">
    <location>
        <begin position="52"/>
        <end position="64"/>
    </location>
</feature>